<dbReference type="Proteomes" id="UP001299546">
    <property type="component" value="Unassembled WGS sequence"/>
</dbReference>
<feature type="transmembrane region" description="Helical" evidence="1">
    <location>
        <begin position="38"/>
        <end position="59"/>
    </location>
</feature>
<evidence type="ECO:0000259" key="2">
    <source>
        <dbReference type="Pfam" id="PF26273"/>
    </source>
</evidence>
<dbReference type="RefSeq" id="WP_066734413.1">
    <property type="nucleotide sequence ID" value="NZ_JAJCIQ010000019.1"/>
</dbReference>
<dbReference type="InterPro" id="IPR058598">
    <property type="entry name" value="Gly_zipper-like_dom"/>
</dbReference>
<proteinExistence type="predicted"/>
<evidence type="ECO:0000256" key="1">
    <source>
        <dbReference type="SAM" id="Phobius"/>
    </source>
</evidence>
<keyword evidence="4" id="KW-1185">Reference proteome</keyword>
<accession>A0ABS8DLA5</accession>
<feature type="domain" description="Glycine zipper-like" evidence="2">
    <location>
        <begin position="13"/>
        <end position="57"/>
    </location>
</feature>
<name>A0ABS8DLA5_9FIRM</name>
<protein>
    <recommendedName>
        <fullName evidence="2">Glycine zipper-like domain-containing protein</fullName>
    </recommendedName>
</protein>
<evidence type="ECO:0000313" key="3">
    <source>
        <dbReference type="EMBL" id="MCB7389220.1"/>
    </source>
</evidence>
<keyword evidence="1" id="KW-0812">Transmembrane</keyword>
<comment type="caution">
    <text evidence="3">The sequence shown here is derived from an EMBL/GenBank/DDBJ whole genome shotgun (WGS) entry which is preliminary data.</text>
</comment>
<organism evidence="3 4">
    <name type="scientific">Bariatricus massiliensis</name>
    <dbReference type="NCBI Taxonomy" id="1745713"/>
    <lineage>
        <taxon>Bacteria</taxon>
        <taxon>Bacillati</taxon>
        <taxon>Bacillota</taxon>
        <taxon>Clostridia</taxon>
        <taxon>Lachnospirales</taxon>
        <taxon>Lachnospiraceae</taxon>
        <taxon>Bariatricus</taxon>
    </lineage>
</organism>
<gene>
    <name evidence="3" type="ORF">LIZ65_18200</name>
</gene>
<dbReference type="EMBL" id="JAJCIS010000020">
    <property type="protein sequence ID" value="MCB7389220.1"/>
    <property type="molecule type" value="Genomic_DNA"/>
</dbReference>
<dbReference type="Pfam" id="PF26273">
    <property type="entry name" value="Gly_zipper"/>
    <property type="match status" value="1"/>
</dbReference>
<reference evidence="3 4" key="1">
    <citation type="submission" date="2021-10" db="EMBL/GenBank/DDBJ databases">
        <title>Collection of gut derived symbiotic bacterial strains cultured from healthy donors.</title>
        <authorList>
            <person name="Lin H."/>
            <person name="Littmann E."/>
            <person name="Kohout C."/>
            <person name="Pamer E.G."/>
        </authorList>
    </citation>
    <scope>NUCLEOTIDE SEQUENCE [LARGE SCALE GENOMIC DNA]</scope>
    <source>
        <strain evidence="3 4">DFI.1.165</strain>
    </source>
</reference>
<keyword evidence="1" id="KW-0472">Membrane</keyword>
<sequence>MHKNDSIKKYTTLYMSLGICFGVSIGLVFGRTVYSDNMSLGICFGLPIGMCIGAAIGAAKDKRLSENMMRVCKIETLNDSADVMIYVVDKNNIEKEYKVTEKMMKQEKYSVNDRVAEETDGLLVSLEIK</sequence>
<keyword evidence="1" id="KW-1133">Transmembrane helix</keyword>
<evidence type="ECO:0000313" key="4">
    <source>
        <dbReference type="Proteomes" id="UP001299546"/>
    </source>
</evidence>
<feature type="transmembrane region" description="Helical" evidence="1">
    <location>
        <begin position="12"/>
        <end position="32"/>
    </location>
</feature>